<evidence type="ECO:0000313" key="1">
    <source>
        <dbReference type="EMBL" id="HIS76773.1"/>
    </source>
</evidence>
<accession>A0A9D1FNN9</accession>
<gene>
    <name evidence="1" type="ORF">IAB51_08185</name>
</gene>
<dbReference type="Proteomes" id="UP000824002">
    <property type="component" value="Unassembled WGS sequence"/>
</dbReference>
<dbReference type="AlphaFoldDB" id="A0A9D1FNN9"/>
<comment type="caution">
    <text evidence="1">The sequence shown here is derived from an EMBL/GenBank/DDBJ whole genome shotgun (WGS) entry which is preliminary data.</text>
</comment>
<proteinExistence type="predicted"/>
<organism evidence="1 2">
    <name type="scientific">Candidatus Merdivicinus excrementipullorum</name>
    <dbReference type="NCBI Taxonomy" id="2840867"/>
    <lineage>
        <taxon>Bacteria</taxon>
        <taxon>Bacillati</taxon>
        <taxon>Bacillota</taxon>
        <taxon>Clostridia</taxon>
        <taxon>Eubacteriales</taxon>
        <taxon>Oscillospiraceae</taxon>
        <taxon>Oscillospiraceae incertae sedis</taxon>
        <taxon>Candidatus Merdivicinus</taxon>
    </lineage>
</organism>
<name>A0A9D1FNN9_9FIRM</name>
<evidence type="ECO:0000313" key="2">
    <source>
        <dbReference type="Proteomes" id="UP000824002"/>
    </source>
</evidence>
<reference evidence="1" key="1">
    <citation type="submission" date="2020-10" db="EMBL/GenBank/DDBJ databases">
        <authorList>
            <person name="Gilroy R."/>
        </authorList>
    </citation>
    <scope>NUCLEOTIDE SEQUENCE</scope>
    <source>
        <strain evidence="1">CHK199-13235</strain>
    </source>
</reference>
<protein>
    <submittedName>
        <fullName evidence="1">Uncharacterized protein</fullName>
    </submittedName>
</protein>
<dbReference type="EMBL" id="DVJP01000054">
    <property type="protein sequence ID" value="HIS76773.1"/>
    <property type="molecule type" value="Genomic_DNA"/>
</dbReference>
<reference evidence="1" key="2">
    <citation type="journal article" date="2021" name="PeerJ">
        <title>Extensive microbial diversity within the chicken gut microbiome revealed by metagenomics and culture.</title>
        <authorList>
            <person name="Gilroy R."/>
            <person name="Ravi A."/>
            <person name="Getino M."/>
            <person name="Pursley I."/>
            <person name="Horton D.L."/>
            <person name="Alikhan N.F."/>
            <person name="Baker D."/>
            <person name="Gharbi K."/>
            <person name="Hall N."/>
            <person name="Watson M."/>
            <person name="Adriaenssens E.M."/>
            <person name="Foster-Nyarko E."/>
            <person name="Jarju S."/>
            <person name="Secka A."/>
            <person name="Antonio M."/>
            <person name="Oren A."/>
            <person name="Chaudhuri R.R."/>
            <person name="La Ragione R."/>
            <person name="Hildebrand F."/>
            <person name="Pallen M.J."/>
        </authorList>
    </citation>
    <scope>NUCLEOTIDE SEQUENCE</scope>
    <source>
        <strain evidence="1">CHK199-13235</strain>
    </source>
</reference>
<sequence length="220" mass="24590">MPENAAWLQNIRIKKIRAQLSGRLLIEVEFPLLLIGCPLDVSAADHREKYYTANCISTSKWKQKKSSRYFVGGLLSAISNRGISLRVGLDFFQQHTSWKHIRNNWQIRAVACCIKSEIKFITPKAALCCDIFSLNMPLQCLIRRCGHQPVELGVPGEAVLKGHNVDGAAACRHIGNIAQLGVRDIQKLYQLVPAGGGLVQYNQELRVCQLRRAVPNRSSS</sequence>